<reference evidence="1" key="1">
    <citation type="journal article" date="2014" name="Front. Microbiol.">
        <title>High frequency of phylogenetically diverse reductive dehalogenase-homologous genes in deep subseafloor sedimentary metagenomes.</title>
        <authorList>
            <person name="Kawai M."/>
            <person name="Futagami T."/>
            <person name="Toyoda A."/>
            <person name="Takaki Y."/>
            <person name="Nishi S."/>
            <person name="Hori S."/>
            <person name="Arai W."/>
            <person name="Tsubouchi T."/>
            <person name="Morono Y."/>
            <person name="Uchiyama I."/>
            <person name="Ito T."/>
            <person name="Fujiyama A."/>
            <person name="Inagaki F."/>
            <person name="Takami H."/>
        </authorList>
    </citation>
    <scope>NUCLEOTIDE SEQUENCE</scope>
    <source>
        <strain evidence="1">Expedition CK06-06</strain>
    </source>
</reference>
<dbReference type="InterPro" id="IPR052894">
    <property type="entry name" value="AsmA-related"/>
</dbReference>
<proteinExistence type="predicted"/>
<dbReference type="GO" id="GO:0005886">
    <property type="term" value="C:plasma membrane"/>
    <property type="evidence" value="ECO:0007669"/>
    <property type="project" value="TreeGrafter"/>
</dbReference>
<dbReference type="PANTHER" id="PTHR30441:SF8">
    <property type="entry name" value="DUF748 DOMAIN-CONTAINING PROTEIN"/>
    <property type="match status" value="1"/>
</dbReference>
<dbReference type="PANTHER" id="PTHR30441">
    <property type="entry name" value="DUF748 DOMAIN-CONTAINING PROTEIN"/>
    <property type="match status" value="1"/>
</dbReference>
<dbReference type="AlphaFoldDB" id="X0T3D6"/>
<gene>
    <name evidence="1" type="ORF">S01H1_20539</name>
</gene>
<feature type="non-terminal residue" evidence="1">
    <location>
        <position position="1"/>
    </location>
</feature>
<comment type="caution">
    <text evidence="1">The sequence shown here is derived from an EMBL/GenBank/DDBJ whole genome shotgun (WGS) entry which is preliminary data.</text>
</comment>
<evidence type="ECO:0000313" key="1">
    <source>
        <dbReference type="EMBL" id="GAF87973.1"/>
    </source>
</evidence>
<dbReference type="GO" id="GO:0090313">
    <property type="term" value="P:regulation of protein targeting to membrane"/>
    <property type="evidence" value="ECO:0007669"/>
    <property type="project" value="TreeGrafter"/>
</dbReference>
<protein>
    <submittedName>
        <fullName evidence="1">Uncharacterized protein</fullName>
    </submittedName>
</protein>
<sequence>TSDGLSNCWAAFDGGTLRIRGKSFTNLRTDIFYDPELRRWSTEDLIAECYGGKSTGIFQFKSARGGTGGASEYLLQVGFDDIDLQKFLSDTKDKETSDNGYTSGKMDGSLSINARIGDSSSRIGTCRLAISDMQVGQLSPLAKLLQVLKLTEPKDCAFDQMFVDSYIRRNDLLIKKLDLSGQDVAFYGSGRMDLKTRNVDLVLTARGRRLATDDPSILQSLTEGLGRAVVRIEVTGDFHDPKVTTKTLPVIGETLQILGTKPATR</sequence>
<name>X0T3D6_9ZZZZ</name>
<accession>X0T3D6</accession>
<dbReference type="EMBL" id="BARS01011255">
    <property type="protein sequence ID" value="GAF87973.1"/>
    <property type="molecule type" value="Genomic_DNA"/>
</dbReference>
<organism evidence="1">
    <name type="scientific">marine sediment metagenome</name>
    <dbReference type="NCBI Taxonomy" id="412755"/>
    <lineage>
        <taxon>unclassified sequences</taxon>
        <taxon>metagenomes</taxon>
        <taxon>ecological metagenomes</taxon>
    </lineage>
</organism>